<dbReference type="NCBIfam" id="TIGR03503">
    <property type="entry name" value="TIGR03503 family protein"/>
    <property type="match status" value="1"/>
</dbReference>
<keyword evidence="4" id="KW-1185">Reference proteome</keyword>
<accession>A0A7X5LIK7</accession>
<evidence type="ECO:0000256" key="1">
    <source>
        <dbReference type="SAM" id="MobiDB-lite"/>
    </source>
</evidence>
<organism evidence="3 4">
    <name type="scientific">Alteromonas profundi</name>
    <dbReference type="NCBI Taxonomy" id="2696062"/>
    <lineage>
        <taxon>Bacteria</taxon>
        <taxon>Pseudomonadati</taxon>
        <taxon>Pseudomonadota</taxon>
        <taxon>Gammaproteobacteria</taxon>
        <taxon>Alteromonadales</taxon>
        <taxon>Alteromonadaceae</taxon>
        <taxon>Alteromonas/Salinimonas group</taxon>
        <taxon>Alteromonas</taxon>
    </lineage>
</organism>
<dbReference type="RefSeq" id="WP_163083714.1">
    <property type="nucleotide sequence ID" value="NZ_JAAAWN010000002.1"/>
</dbReference>
<comment type="caution">
    <text evidence="3">The sequence shown here is derived from an EMBL/GenBank/DDBJ whole genome shotgun (WGS) entry which is preliminary data.</text>
</comment>
<feature type="compositionally biased region" description="Low complexity" evidence="1">
    <location>
        <begin position="19"/>
        <end position="47"/>
    </location>
</feature>
<keyword evidence="2" id="KW-0812">Transmembrane</keyword>
<dbReference type="InterPro" id="IPR020010">
    <property type="entry name" value="CHP03503"/>
</dbReference>
<keyword evidence="2" id="KW-1133">Transmembrane helix</keyword>
<dbReference type="EMBL" id="JAAAWN010000002">
    <property type="protein sequence ID" value="NDV90020.1"/>
    <property type="molecule type" value="Genomic_DNA"/>
</dbReference>
<proteinExistence type="predicted"/>
<evidence type="ECO:0000256" key="2">
    <source>
        <dbReference type="SAM" id="Phobius"/>
    </source>
</evidence>
<protein>
    <submittedName>
        <fullName evidence="3">TIGR03503 family protein</fullName>
    </submittedName>
</protein>
<reference evidence="3 4" key="1">
    <citation type="submission" date="2020-01" db="EMBL/GenBank/DDBJ databases">
        <authorList>
            <person name="Chen J."/>
            <person name="Zhu S."/>
            <person name="Yang J."/>
        </authorList>
    </citation>
    <scope>NUCLEOTIDE SEQUENCE [LARGE SCALE GENOMIC DNA]</scope>
    <source>
        <strain evidence="3 4">345S023</strain>
    </source>
</reference>
<evidence type="ECO:0000313" key="4">
    <source>
        <dbReference type="Proteomes" id="UP000470213"/>
    </source>
</evidence>
<name>A0A7X5LIK7_9ALTE</name>
<evidence type="ECO:0000313" key="3">
    <source>
        <dbReference type="EMBL" id="NDV90020.1"/>
    </source>
</evidence>
<keyword evidence="2" id="KW-0472">Membrane</keyword>
<gene>
    <name evidence="3" type="ORF">GTH32_02260</name>
</gene>
<dbReference type="Proteomes" id="UP000470213">
    <property type="component" value="Unassembled WGS sequence"/>
</dbReference>
<feature type="region of interest" description="Disordered" evidence="1">
    <location>
        <begin position="1"/>
        <end position="50"/>
    </location>
</feature>
<sequence length="495" mass="54494">MVLLAAPVTAQTSAENNQPPATSSPQAESEPSAESELSARSEPSASPLTELGDAYENSIKLLQNRFRVDYNVKELTMVFFREYGSSPVVLVRPDGSKIFQGRHNEEKVEWHDDATYDMVRIKNPMPGPWQAVGQVLPESRLMVVSDLQLIAEPLPTTLFSGEILKSSAYLTNGNEAIDINLFSDVVDLRIDFISTNDSNFDNFGTPDQEIARFEDNGRGMDEQPYDGVFTGQFNLNIAPGEWLPVFSVTTPLFSREQRGDPIILHPNPVTISAEVDGGGEGYHKITIDVDRELVDINSLIVDGKIRFPNTDVQNFSITESTSDAREHLIVAYEEGVYRVKLTAYGTTMDGRDFILDVPEFNFVATAPEPEVIDPLINGEDPIVDGSEPTLRFGVDGENAASKPGFSDTDVGETKRQEAIDADTFTTILIVANGSILLLGLIAAVIIIVMRKKRAISLKTAPTPTKRPKKAITEEDLSLDNEPSGLKKWLSVFKKK</sequence>
<feature type="compositionally biased region" description="Polar residues" evidence="1">
    <location>
        <begin position="9"/>
        <end position="18"/>
    </location>
</feature>
<feature type="transmembrane region" description="Helical" evidence="2">
    <location>
        <begin position="424"/>
        <end position="448"/>
    </location>
</feature>
<dbReference type="AlphaFoldDB" id="A0A7X5LIK7"/>